<evidence type="ECO:0000313" key="3">
    <source>
        <dbReference type="Proteomes" id="UP000613740"/>
    </source>
</evidence>
<gene>
    <name evidence="2" type="ORF">HYH02_006158</name>
</gene>
<comment type="caution">
    <text evidence="2">The sequence shown here is derived from an EMBL/GenBank/DDBJ whole genome shotgun (WGS) entry which is preliminary data.</text>
</comment>
<dbReference type="Proteomes" id="UP000613740">
    <property type="component" value="Unassembled WGS sequence"/>
</dbReference>
<dbReference type="OrthoDB" id="10465129at2759"/>
<reference evidence="2" key="1">
    <citation type="journal article" date="2020" name="bioRxiv">
        <title>Comparative genomics of Chlamydomonas.</title>
        <authorList>
            <person name="Craig R.J."/>
            <person name="Hasan A.R."/>
            <person name="Ness R.W."/>
            <person name="Keightley P.D."/>
        </authorList>
    </citation>
    <scope>NUCLEOTIDE SEQUENCE</scope>
    <source>
        <strain evidence="2">CCAP 11/173</strain>
    </source>
</reference>
<protein>
    <submittedName>
        <fullName evidence="2">Uncharacterized protein</fullName>
    </submittedName>
</protein>
<name>A0A836B681_9CHLO</name>
<evidence type="ECO:0000313" key="2">
    <source>
        <dbReference type="EMBL" id="KAG2448807.1"/>
    </source>
</evidence>
<evidence type="ECO:0000256" key="1">
    <source>
        <dbReference type="SAM" id="MobiDB-lite"/>
    </source>
</evidence>
<proteinExistence type="predicted"/>
<sequence length="747" mass="78399">MAQSTMPGPRGGTCPPFTKKVGDGYKLSIEVCLDEEGKADATIPPPGCPPDKPATWDPRDFQLLLVAAEYCAAVQELLTWTFPSPLWDGAKEHVLQCTSAFIAGRELPQPLCEEGGQDFPDWFAVAGRLAWANFTYCYFFGTHDLAGLPGKKPRGVGGINSKAAAAKAKAKAKVKGKGAAGKGRGQGAAAATAAAADGAGGGDGSEEDGGGDAAEDALLDMPPVAEQAYQWLVRLVGKKGWHPEGEVSQAIADWAKKTREWLDGSLGERWTEQHAAAAEPRNVSKTKPLKSADADKPFFPIYPYHVNSGKDNRVKCSLTTVRKKGKQQPAAAGAAAAGAEEDGKMERSFPTGCCGLPAEYGQASNCTLGFLVMSDVCEALIQAAEGRVNSATVTPFLYSQVLQHRTGAKGRKDLPLEHVAFGYPQLLASCVEGWERALAHVHTVWLPAALEAYLDATMSSPEDWEALEDSSSAAAASGSAANLVRPPKAPKPQMLLPCCIPPEEVLRRAEQVTEDAAERAAQLGADYDARVKQEQAEQEHRPTGPVPLGTHEARQSRLLQASSAAAAMPVASPAAAAAAGTAAAPARVPVSGAGLPGQAGCAAAAAATGAPSTVLRLPPPAPQQQTPQDSVWAMDVDADSSQPDPDLDRRMAEVRLGTPEPAVQFMGAHRGVGSGLTPLPAGESLLGLAERLRLAVAQDTERCRQQAGAGAEEAEEAALVQMFASLERVFVERRSVMRYHSRVTPGV</sequence>
<feature type="compositionally biased region" description="Acidic residues" evidence="1">
    <location>
        <begin position="204"/>
        <end position="215"/>
    </location>
</feature>
<accession>A0A836B681</accession>
<keyword evidence="3" id="KW-1185">Reference proteome</keyword>
<dbReference type="EMBL" id="JAEHOD010000016">
    <property type="protein sequence ID" value="KAG2448807.1"/>
    <property type="molecule type" value="Genomic_DNA"/>
</dbReference>
<organism evidence="2 3">
    <name type="scientific">Chlamydomonas schloesseri</name>
    <dbReference type="NCBI Taxonomy" id="2026947"/>
    <lineage>
        <taxon>Eukaryota</taxon>
        <taxon>Viridiplantae</taxon>
        <taxon>Chlorophyta</taxon>
        <taxon>core chlorophytes</taxon>
        <taxon>Chlorophyceae</taxon>
        <taxon>CS clade</taxon>
        <taxon>Chlamydomonadales</taxon>
        <taxon>Chlamydomonadaceae</taxon>
        <taxon>Chlamydomonas</taxon>
    </lineage>
</organism>
<feature type="region of interest" description="Disordered" evidence="1">
    <location>
        <begin position="195"/>
        <end position="215"/>
    </location>
</feature>
<dbReference type="AlphaFoldDB" id="A0A836B681"/>